<evidence type="ECO:0000313" key="7">
    <source>
        <dbReference type="Proteomes" id="UP000696931"/>
    </source>
</evidence>
<dbReference type="InterPro" id="IPR002104">
    <property type="entry name" value="Integrase_catalytic"/>
</dbReference>
<feature type="domain" description="Tyr recombinase" evidence="5">
    <location>
        <begin position="162"/>
        <end position="341"/>
    </location>
</feature>
<comment type="caution">
    <text evidence="6">The sequence shown here is derived from an EMBL/GenBank/DDBJ whole genome shotgun (WGS) entry which is preliminary data.</text>
</comment>
<dbReference type="InterPro" id="IPR011010">
    <property type="entry name" value="DNA_brk_join_enz"/>
</dbReference>
<comment type="similarity">
    <text evidence="1">Belongs to the 'phage' integrase family.</text>
</comment>
<feature type="compositionally biased region" description="Polar residues" evidence="4">
    <location>
        <begin position="440"/>
        <end position="452"/>
    </location>
</feature>
<dbReference type="GO" id="GO:0003677">
    <property type="term" value="F:DNA binding"/>
    <property type="evidence" value="ECO:0007669"/>
    <property type="project" value="UniProtKB-KW"/>
</dbReference>
<protein>
    <submittedName>
        <fullName evidence="6">Tyrosine-type recombinase/integrase</fullName>
    </submittedName>
</protein>
<keyword evidence="2" id="KW-0238">DNA-binding</keyword>
<sequence length="462" mass="51140">MKTRGMGSLYRRGKTWWVQYSFRGRLYRESSCSQVRSVAVRLLRMRQAEMARGRLAAPDAEKVTFDDLVELIRADYLQKQNRTWDRVEHAIKHLRPAFARMPAVAISYGDVSGYISARLGDGAARGTIHHEVAALGRMLKLAVLAGKLHVRVPLPVLKLDNVRKGFFTDDEARRVLKHMPDWYAPPIEFAWRTGWRIGEVKALTWAQVDFAAGTVRLEPGTTKNREGRIFPFATSPMLAALLREQLARTQAWQREHGQVVPWVFWRLGAQLGDHRDTWMRACRLAGLPGRLVHDLRRSAVRNLERAGVPRSAAMKLTGHLTESVYRRYAIVSEADLNDAVRRLVAYQQGTPAAASTELGTSTVPAQIRSIAGSGEDCDDAAVTGASRGTQRAASRSASRPFAADRPATVPELHAHWKLNPPSLPSTSSTSPHRYSPGATRDSSVLASTSDSGTPPAVTSARS</sequence>
<dbReference type="PANTHER" id="PTHR30349">
    <property type="entry name" value="PHAGE INTEGRASE-RELATED"/>
    <property type="match status" value="1"/>
</dbReference>
<name>A0A933SH12_UNCEI</name>
<reference evidence="6" key="1">
    <citation type="submission" date="2020-07" db="EMBL/GenBank/DDBJ databases">
        <title>Huge and variable diversity of episymbiotic CPR bacteria and DPANN archaea in groundwater ecosystems.</title>
        <authorList>
            <person name="He C.Y."/>
            <person name="Keren R."/>
            <person name="Whittaker M."/>
            <person name="Farag I.F."/>
            <person name="Doudna J."/>
            <person name="Cate J.H.D."/>
            <person name="Banfield J.F."/>
        </authorList>
    </citation>
    <scope>NUCLEOTIDE SEQUENCE</scope>
    <source>
        <strain evidence="6">NC_groundwater_1813_Pr3_B-0.1um_71_17</strain>
    </source>
</reference>
<keyword evidence="3" id="KW-0233">DNA recombination</keyword>
<dbReference type="Gene3D" id="1.10.150.130">
    <property type="match status" value="1"/>
</dbReference>
<dbReference type="InterPro" id="IPR050090">
    <property type="entry name" value="Tyrosine_recombinase_XerCD"/>
</dbReference>
<proteinExistence type="inferred from homology"/>
<evidence type="ECO:0000256" key="3">
    <source>
        <dbReference type="ARBA" id="ARBA00023172"/>
    </source>
</evidence>
<feature type="region of interest" description="Disordered" evidence="4">
    <location>
        <begin position="374"/>
        <end position="462"/>
    </location>
</feature>
<dbReference type="GO" id="GO:0015074">
    <property type="term" value="P:DNA integration"/>
    <property type="evidence" value="ECO:0007669"/>
    <property type="project" value="InterPro"/>
</dbReference>
<dbReference type="AlphaFoldDB" id="A0A933SH12"/>
<evidence type="ECO:0000259" key="5">
    <source>
        <dbReference type="PROSITE" id="PS51898"/>
    </source>
</evidence>
<gene>
    <name evidence="6" type="ORF">HZA61_09775</name>
</gene>
<dbReference type="Proteomes" id="UP000696931">
    <property type="component" value="Unassembled WGS sequence"/>
</dbReference>
<organism evidence="6 7">
    <name type="scientific">Eiseniibacteriota bacterium</name>
    <dbReference type="NCBI Taxonomy" id="2212470"/>
    <lineage>
        <taxon>Bacteria</taxon>
        <taxon>Candidatus Eiseniibacteriota</taxon>
    </lineage>
</organism>
<dbReference type="PROSITE" id="PS51898">
    <property type="entry name" value="TYR_RECOMBINASE"/>
    <property type="match status" value="1"/>
</dbReference>
<dbReference type="InterPro" id="IPR010998">
    <property type="entry name" value="Integrase_recombinase_N"/>
</dbReference>
<dbReference type="Gene3D" id="1.10.443.10">
    <property type="entry name" value="Intergrase catalytic core"/>
    <property type="match status" value="1"/>
</dbReference>
<dbReference type="EMBL" id="JACRIW010000067">
    <property type="protein sequence ID" value="MBI5169764.1"/>
    <property type="molecule type" value="Genomic_DNA"/>
</dbReference>
<evidence type="ECO:0000313" key="6">
    <source>
        <dbReference type="EMBL" id="MBI5169764.1"/>
    </source>
</evidence>
<feature type="compositionally biased region" description="Low complexity" evidence="4">
    <location>
        <begin position="385"/>
        <end position="407"/>
    </location>
</feature>
<accession>A0A933SH12</accession>
<evidence type="ECO:0000256" key="4">
    <source>
        <dbReference type="SAM" id="MobiDB-lite"/>
    </source>
</evidence>
<dbReference type="SUPFAM" id="SSF56349">
    <property type="entry name" value="DNA breaking-rejoining enzymes"/>
    <property type="match status" value="1"/>
</dbReference>
<dbReference type="PANTHER" id="PTHR30349:SF64">
    <property type="entry name" value="PROPHAGE INTEGRASE INTD-RELATED"/>
    <property type="match status" value="1"/>
</dbReference>
<evidence type="ECO:0000256" key="1">
    <source>
        <dbReference type="ARBA" id="ARBA00008857"/>
    </source>
</evidence>
<dbReference type="Pfam" id="PF00589">
    <property type="entry name" value="Phage_integrase"/>
    <property type="match status" value="1"/>
</dbReference>
<evidence type="ECO:0000256" key="2">
    <source>
        <dbReference type="ARBA" id="ARBA00023125"/>
    </source>
</evidence>
<dbReference type="InterPro" id="IPR013762">
    <property type="entry name" value="Integrase-like_cat_sf"/>
</dbReference>
<dbReference type="GO" id="GO:0006310">
    <property type="term" value="P:DNA recombination"/>
    <property type="evidence" value="ECO:0007669"/>
    <property type="project" value="UniProtKB-KW"/>
</dbReference>